<protein>
    <submittedName>
        <fullName evidence="2">Uncharacterized protein</fullName>
    </submittedName>
</protein>
<dbReference type="Proteomes" id="UP001151760">
    <property type="component" value="Unassembled WGS sequence"/>
</dbReference>
<evidence type="ECO:0000256" key="1">
    <source>
        <dbReference type="SAM" id="MobiDB-lite"/>
    </source>
</evidence>
<gene>
    <name evidence="2" type="ORF">Tco_0940194</name>
</gene>
<proteinExistence type="predicted"/>
<sequence>MESKDMVSSCLDKDKHELKRLCEIKKEMKKNFDNIFHNFQTCIHGLRPDWFHQSGKYAFQFLFGEKINSFKNIFDHNIKQLKKQLDKEELHECDSKACLVVLKKQFETFFDLKSPLSYSYQYQSNLALQKEKFQEYAHYNTESLKNIILSYLNSIEKRIEERACHEEELWIKERNVKERKNELKRLNEIELQKQESMMNVETILNDNLDVIEQQSNSNSPRKDTDVEGANISKNGWYRV</sequence>
<evidence type="ECO:0000313" key="3">
    <source>
        <dbReference type="Proteomes" id="UP001151760"/>
    </source>
</evidence>
<reference evidence="2" key="1">
    <citation type="journal article" date="2022" name="Int. J. Mol. Sci.">
        <title>Draft Genome of Tanacetum Coccineum: Genomic Comparison of Closely Related Tanacetum-Family Plants.</title>
        <authorList>
            <person name="Yamashiro T."/>
            <person name="Shiraishi A."/>
            <person name="Nakayama K."/>
            <person name="Satake H."/>
        </authorList>
    </citation>
    <scope>NUCLEOTIDE SEQUENCE</scope>
</reference>
<accession>A0ABQ5DU17</accession>
<organism evidence="2 3">
    <name type="scientific">Tanacetum coccineum</name>
    <dbReference type="NCBI Taxonomy" id="301880"/>
    <lineage>
        <taxon>Eukaryota</taxon>
        <taxon>Viridiplantae</taxon>
        <taxon>Streptophyta</taxon>
        <taxon>Embryophyta</taxon>
        <taxon>Tracheophyta</taxon>
        <taxon>Spermatophyta</taxon>
        <taxon>Magnoliopsida</taxon>
        <taxon>eudicotyledons</taxon>
        <taxon>Gunneridae</taxon>
        <taxon>Pentapetalae</taxon>
        <taxon>asterids</taxon>
        <taxon>campanulids</taxon>
        <taxon>Asterales</taxon>
        <taxon>Asteraceae</taxon>
        <taxon>Asteroideae</taxon>
        <taxon>Anthemideae</taxon>
        <taxon>Anthemidinae</taxon>
        <taxon>Tanacetum</taxon>
    </lineage>
</organism>
<feature type="region of interest" description="Disordered" evidence="1">
    <location>
        <begin position="214"/>
        <end position="239"/>
    </location>
</feature>
<name>A0ABQ5DU17_9ASTR</name>
<comment type="caution">
    <text evidence="2">The sequence shown here is derived from an EMBL/GenBank/DDBJ whole genome shotgun (WGS) entry which is preliminary data.</text>
</comment>
<dbReference type="EMBL" id="BQNB010015463">
    <property type="protein sequence ID" value="GJT40329.1"/>
    <property type="molecule type" value="Genomic_DNA"/>
</dbReference>
<evidence type="ECO:0000313" key="2">
    <source>
        <dbReference type="EMBL" id="GJT40329.1"/>
    </source>
</evidence>
<keyword evidence="3" id="KW-1185">Reference proteome</keyword>
<reference evidence="2" key="2">
    <citation type="submission" date="2022-01" db="EMBL/GenBank/DDBJ databases">
        <authorList>
            <person name="Yamashiro T."/>
            <person name="Shiraishi A."/>
            <person name="Satake H."/>
            <person name="Nakayama K."/>
        </authorList>
    </citation>
    <scope>NUCLEOTIDE SEQUENCE</scope>
</reference>